<reference evidence="1 2" key="1">
    <citation type="submission" date="2016-10" db="EMBL/GenBank/DDBJ databases">
        <authorList>
            <person name="Varghese N."/>
            <person name="Submissions S."/>
        </authorList>
    </citation>
    <scope>NUCLEOTIDE SEQUENCE [LARGE SCALE GENOMIC DNA]</scope>
    <source>
        <strain evidence="1 2">DSM 20586</strain>
    </source>
</reference>
<accession>A0AB38A5J8</accession>
<dbReference type="EMBL" id="FNSH01000001">
    <property type="protein sequence ID" value="SEB52242.1"/>
    <property type="molecule type" value="Genomic_DNA"/>
</dbReference>
<sequence>MGEFAGSVLLSAAQWDKEQFIRDLYEQWGIVDQGSDKSEEDDDTTVLMQVDDMRLVVSLFDFRIPDNEAELNAENNYMWPEAVEVAGAHQAHIMVAVLGEESSLLEKGKLFTKALAVCCKQEYATGVFTSGVVFEPRFYEGFAEMMKEEDRLPIYNWIWFGLYHNECGMNHHLHHVIQIKLVHLYLLHDYIK</sequence>
<organism evidence="1 2">
    <name type="scientific">Atopobium minutum</name>
    <dbReference type="NCBI Taxonomy" id="1381"/>
    <lineage>
        <taxon>Bacteria</taxon>
        <taxon>Bacillati</taxon>
        <taxon>Actinomycetota</taxon>
        <taxon>Coriobacteriia</taxon>
        <taxon>Coriobacteriales</taxon>
        <taxon>Atopobiaceae</taxon>
        <taxon>Atopobium</taxon>
    </lineage>
</organism>
<proteinExistence type="predicted"/>
<name>A0AB38A5J8_9ACTN</name>
<evidence type="ECO:0000313" key="1">
    <source>
        <dbReference type="EMBL" id="SEB52242.1"/>
    </source>
</evidence>
<dbReference type="RefSeq" id="WP_057002051.1">
    <property type="nucleotide sequence ID" value="NZ_FNSH01000001.1"/>
</dbReference>
<comment type="caution">
    <text evidence="1">The sequence shown here is derived from an EMBL/GenBank/DDBJ whole genome shotgun (WGS) entry which is preliminary data.</text>
</comment>
<dbReference type="AlphaFoldDB" id="A0AB38A5J8"/>
<protein>
    <submittedName>
        <fullName evidence="1">Uncharacterized protein</fullName>
    </submittedName>
</protein>
<dbReference type="Proteomes" id="UP000183687">
    <property type="component" value="Unassembled WGS sequence"/>
</dbReference>
<evidence type="ECO:0000313" key="2">
    <source>
        <dbReference type="Proteomes" id="UP000183687"/>
    </source>
</evidence>
<gene>
    <name evidence="1" type="ORF">SAMN04489746_0494</name>
</gene>